<dbReference type="EMBL" id="KJ590158">
    <property type="protein sequence ID" value="AID50099.1"/>
    <property type="molecule type" value="Genomic_DNA"/>
</dbReference>
<dbReference type="AlphaFoldDB" id="A0A068ELL4"/>
<name>A0A068ELL4_9ACTN</name>
<accession>A0A068ELL4</accession>
<dbReference type="InterPro" id="IPR011067">
    <property type="entry name" value="Plasmid_toxin/cell-grow_inhib"/>
</dbReference>
<proteinExistence type="predicted"/>
<reference evidence="1" key="1">
    <citation type="submission" date="2014-03" db="EMBL/GenBank/DDBJ databases">
        <title>Activation of a cryptic gene cluster uncovers an unexpected logic of ansamycin biosynthesis in Streptomyces sp. LZ35.</title>
        <authorList>
            <person name="Li S."/>
            <person name="Wang H."/>
            <person name="Shen Y."/>
        </authorList>
    </citation>
    <scope>NUCLEOTIDE SEQUENCE</scope>
    <source>
        <strain evidence="1">LZ35</strain>
    </source>
</reference>
<protein>
    <submittedName>
        <fullName evidence="1">NamR1</fullName>
    </submittedName>
</protein>
<sequence length="146" mass="15907">MERGEVWSAQFDEERPVVLLQGGAGPEFPAMQIVEPVTPAQKLGFVWMSGEQAADADERRRIVEEFGPEVLIGIEVFFGAEEGLAESGVVRVVLPRVGKVFCTWRTTVGEESLTKRIGALSPAKQHELDIALALADGQWAAADTTR</sequence>
<dbReference type="SUPFAM" id="SSF50118">
    <property type="entry name" value="Cell growth inhibitor/plasmid maintenance toxic component"/>
    <property type="match status" value="1"/>
</dbReference>
<gene>
    <name evidence="1" type="primary">namR1</name>
</gene>
<organism evidence="1">
    <name type="scientific">Streptomyces sp. LZ35</name>
    <dbReference type="NCBI Taxonomy" id="1245024"/>
    <lineage>
        <taxon>Bacteria</taxon>
        <taxon>Bacillati</taxon>
        <taxon>Actinomycetota</taxon>
        <taxon>Actinomycetes</taxon>
        <taxon>Kitasatosporales</taxon>
        <taxon>Streptomycetaceae</taxon>
        <taxon>Streptomyces</taxon>
    </lineage>
</organism>
<dbReference type="Gene3D" id="2.30.30.110">
    <property type="match status" value="1"/>
</dbReference>
<evidence type="ECO:0000313" key="1">
    <source>
        <dbReference type="EMBL" id="AID50099.1"/>
    </source>
</evidence>